<feature type="compositionally biased region" description="Low complexity" evidence="1">
    <location>
        <begin position="258"/>
        <end position="293"/>
    </location>
</feature>
<protein>
    <recommendedName>
        <fullName evidence="2">Borealin N-terminal domain-containing protein</fullName>
    </recommendedName>
</protein>
<feature type="region of interest" description="Disordered" evidence="1">
    <location>
        <begin position="90"/>
        <end position="387"/>
    </location>
</feature>
<feature type="compositionally biased region" description="Polar residues" evidence="1">
    <location>
        <begin position="244"/>
        <end position="253"/>
    </location>
</feature>
<keyword evidence="4" id="KW-1185">Reference proteome</keyword>
<feature type="compositionally biased region" description="Basic and acidic residues" evidence="1">
    <location>
        <begin position="147"/>
        <end position="159"/>
    </location>
</feature>
<organism evidence="3 4">
    <name type="scientific">Monosporascus ibericus</name>
    <dbReference type="NCBI Taxonomy" id="155417"/>
    <lineage>
        <taxon>Eukaryota</taxon>
        <taxon>Fungi</taxon>
        <taxon>Dikarya</taxon>
        <taxon>Ascomycota</taxon>
        <taxon>Pezizomycotina</taxon>
        <taxon>Sordariomycetes</taxon>
        <taxon>Xylariomycetidae</taxon>
        <taxon>Xylariales</taxon>
        <taxon>Xylariales incertae sedis</taxon>
        <taxon>Monosporascus</taxon>
    </lineage>
</organism>
<evidence type="ECO:0000313" key="4">
    <source>
        <dbReference type="Proteomes" id="UP000293360"/>
    </source>
</evidence>
<dbReference type="Pfam" id="PF10444">
    <property type="entry name" value="Nbl1_Borealin_N"/>
    <property type="match status" value="1"/>
</dbReference>
<reference evidence="3 4" key="1">
    <citation type="submission" date="2018-06" db="EMBL/GenBank/DDBJ databases">
        <title>Complete Genomes of Monosporascus.</title>
        <authorList>
            <person name="Robinson A.J."/>
            <person name="Natvig D.O."/>
        </authorList>
    </citation>
    <scope>NUCLEOTIDE SEQUENCE [LARGE SCALE GENOMIC DNA]</scope>
    <source>
        <strain evidence="3 4">CBS 110550</strain>
    </source>
</reference>
<dbReference type="InterPro" id="IPR018851">
    <property type="entry name" value="Borealin_N"/>
</dbReference>
<dbReference type="EMBL" id="QJNU01000108">
    <property type="protein sequence ID" value="RYP07051.1"/>
    <property type="molecule type" value="Genomic_DNA"/>
</dbReference>
<feature type="compositionally biased region" description="Low complexity" evidence="1">
    <location>
        <begin position="330"/>
        <end position="381"/>
    </location>
</feature>
<evidence type="ECO:0000256" key="1">
    <source>
        <dbReference type="SAM" id="MobiDB-lite"/>
    </source>
</evidence>
<feature type="compositionally biased region" description="Low complexity" evidence="1">
    <location>
        <begin position="9"/>
        <end position="21"/>
    </location>
</feature>
<evidence type="ECO:0000259" key="2">
    <source>
        <dbReference type="Pfam" id="PF10444"/>
    </source>
</evidence>
<proteinExistence type="predicted"/>
<evidence type="ECO:0000313" key="3">
    <source>
        <dbReference type="EMBL" id="RYP07051.1"/>
    </source>
</evidence>
<comment type="caution">
    <text evidence="3">The sequence shown here is derived from an EMBL/GenBank/DDBJ whole genome shotgun (WGS) entry which is preliminary data.</text>
</comment>
<feature type="compositionally biased region" description="Polar residues" evidence="1">
    <location>
        <begin position="320"/>
        <end position="329"/>
    </location>
</feature>
<name>A0A4Q4TJ54_9PEZI</name>
<feature type="compositionally biased region" description="Pro residues" evidence="1">
    <location>
        <begin position="114"/>
        <end position="128"/>
    </location>
</feature>
<dbReference type="OrthoDB" id="2392550at2759"/>
<sequence length="387" mass="40861">MAPVRKRQSSQSPTPSTPQRSPIKKTRRMGISLAQKQALIDNLQLEITERARRLRAQYNIQAQQLRSRVEMRINRIPTTLRKAKMGELLAKSSAEPQQQQQPKPPSRPVAYAARPPPVPAKDGPPPQPIARKPLPLSKTAPPRGQKRLSEEMPSADKENQGALENPKKRHRGPPTAGAAAIQPGKVLSPASSNRRIIPSRERQPSPMKNMIERPASPTKSIIERPASPTKSLFGRPASPVKAPTTKTSSSNLLSGMVGRAKGTRGAATTARKATTTALSSSMSSSAGSTTSSTHTKKAAAPPPSTAAATTTRGKRKVSVISESSEGSTGTVVKKTAASRAAKTAAAAPAAKRTVMGTIRSATTKKAAAGKPAASSTTTAGGRKLRKR</sequence>
<gene>
    <name evidence="3" type="ORF">DL764_002774</name>
</gene>
<dbReference type="AlphaFoldDB" id="A0A4Q4TJ54"/>
<feature type="region of interest" description="Disordered" evidence="1">
    <location>
        <begin position="1"/>
        <end position="28"/>
    </location>
</feature>
<dbReference type="Proteomes" id="UP000293360">
    <property type="component" value="Unassembled WGS sequence"/>
</dbReference>
<dbReference type="STRING" id="155417.A0A4Q4TJ54"/>
<feature type="domain" description="Borealin N-terminal" evidence="2">
    <location>
        <begin position="35"/>
        <end position="91"/>
    </location>
</feature>
<accession>A0A4Q4TJ54</accession>